<evidence type="ECO:0000313" key="2">
    <source>
        <dbReference type="Proteomes" id="UP000295578"/>
    </source>
</evidence>
<name>A0A4R5AJY6_9ACTN</name>
<proteinExistence type="predicted"/>
<sequence>MYVIRLPDGTLRVPHSVVADAGEADAGEAGVAESGADVGESGAAAREGRIIADAYVEIGPDDPDYDRLLHESLTEEELADRRRRWRDEDADLLRRFEEWKAGDPQE</sequence>
<organism evidence="1 2">
    <name type="scientific">Actinomadura darangshiensis</name>
    <dbReference type="NCBI Taxonomy" id="705336"/>
    <lineage>
        <taxon>Bacteria</taxon>
        <taxon>Bacillati</taxon>
        <taxon>Actinomycetota</taxon>
        <taxon>Actinomycetes</taxon>
        <taxon>Streptosporangiales</taxon>
        <taxon>Thermomonosporaceae</taxon>
        <taxon>Actinomadura</taxon>
    </lineage>
</organism>
<evidence type="ECO:0000313" key="1">
    <source>
        <dbReference type="EMBL" id="TDD71826.1"/>
    </source>
</evidence>
<dbReference type="EMBL" id="SMKY01000213">
    <property type="protein sequence ID" value="TDD71826.1"/>
    <property type="molecule type" value="Genomic_DNA"/>
</dbReference>
<dbReference type="Proteomes" id="UP000295578">
    <property type="component" value="Unassembled WGS sequence"/>
</dbReference>
<dbReference type="OrthoDB" id="3540315at2"/>
<keyword evidence="2" id="KW-1185">Reference proteome</keyword>
<accession>A0A4R5AJY6</accession>
<comment type="caution">
    <text evidence="1">The sequence shown here is derived from an EMBL/GenBank/DDBJ whole genome shotgun (WGS) entry which is preliminary data.</text>
</comment>
<dbReference type="RefSeq" id="WP_132201718.1">
    <property type="nucleotide sequence ID" value="NZ_SMKY01000213.1"/>
</dbReference>
<reference evidence="1 2" key="1">
    <citation type="submission" date="2019-03" db="EMBL/GenBank/DDBJ databases">
        <title>Draft genome sequences of novel Actinobacteria.</title>
        <authorList>
            <person name="Sahin N."/>
            <person name="Ay H."/>
            <person name="Saygin H."/>
        </authorList>
    </citation>
    <scope>NUCLEOTIDE SEQUENCE [LARGE SCALE GENOMIC DNA]</scope>
    <source>
        <strain evidence="1 2">DSM 45941</strain>
    </source>
</reference>
<protein>
    <submittedName>
        <fullName evidence="1">Uncharacterized protein</fullName>
    </submittedName>
</protein>
<gene>
    <name evidence="1" type="ORF">E1293_33300</name>
</gene>
<dbReference type="AlphaFoldDB" id="A0A4R5AJY6"/>